<name>A0A061HFF7_BLUGR</name>
<evidence type="ECO:0000313" key="3">
    <source>
        <dbReference type="Proteomes" id="UP000053110"/>
    </source>
</evidence>
<accession>A0A061HFF7</accession>
<dbReference type="Proteomes" id="UP000053110">
    <property type="component" value="Unassembled WGS sequence"/>
</dbReference>
<reference evidence="3" key="1">
    <citation type="journal article" date="2013" name="Nat. Genet.">
        <title>The wheat powdery mildew genome shows the unique evolution of an obligate biotroph.</title>
        <authorList>
            <person name="Wicker T."/>
            <person name="Oberhaensli S."/>
            <person name="Parlange F."/>
            <person name="Buchmann J.P."/>
            <person name="Shatalina M."/>
            <person name="Roffler S."/>
            <person name="Ben-David R."/>
            <person name="Dolezel J."/>
            <person name="Simkova H."/>
            <person name="Schulze-Lefert P."/>
            <person name="Spanu P.D."/>
            <person name="Bruggmann R."/>
            <person name="Amselem J."/>
            <person name="Quesneville H."/>
            <person name="Ver Loren van Themaat E."/>
            <person name="Paape T."/>
            <person name="Shimizu K.K."/>
            <person name="Keller B."/>
        </authorList>
    </citation>
    <scope>NUCLEOTIDE SEQUENCE [LARGE SCALE GENOMIC DNA]</scope>
    <source>
        <strain evidence="3">96224</strain>
    </source>
</reference>
<evidence type="ECO:0000313" key="1">
    <source>
        <dbReference type="EMBL" id="EPQ62877.1"/>
    </source>
</evidence>
<gene>
    <name evidence="1" type="ORF">BGT96224_1029B</name>
    <name evidence="2" type="ORF">BGT96224V2_LOCUS5612</name>
</gene>
<sequence>MAGLSLPNSNLDHLFAKLDQDGNVVSDNFQRIPPLCPHLYAGKHQDGSVASQLGRHVQG</sequence>
<dbReference type="EMBL" id="UIGY01000177">
    <property type="protein sequence ID" value="SUZ12469.1"/>
    <property type="molecule type" value="Genomic_DNA"/>
</dbReference>
<protein>
    <submittedName>
        <fullName evidence="2">Bgt-1029-2</fullName>
    </submittedName>
</protein>
<reference evidence="1" key="2">
    <citation type="submission" date="2013-01" db="EMBL/GenBank/DDBJ databases">
        <title>The wheat powdery mildew genome reveals unique evolution of an obligate biotroph.</title>
        <authorList>
            <person name="Oberhaensli S."/>
            <person name="Wicker T."/>
            <person name="Keller B."/>
        </authorList>
    </citation>
    <scope>NUCLEOTIDE SEQUENCE</scope>
    <source>
        <strain evidence="1">96224</strain>
    </source>
</reference>
<organism evidence="2">
    <name type="scientific">Blumeria graminis f. sp. tritici 96224</name>
    <dbReference type="NCBI Taxonomy" id="1268274"/>
    <lineage>
        <taxon>Eukaryota</taxon>
        <taxon>Fungi</taxon>
        <taxon>Dikarya</taxon>
        <taxon>Ascomycota</taxon>
        <taxon>Pezizomycotina</taxon>
        <taxon>Leotiomycetes</taxon>
        <taxon>Erysiphales</taxon>
        <taxon>Erysiphaceae</taxon>
        <taxon>Blumeria</taxon>
    </lineage>
</organism>
<reference evidence="2" key="3">
    <citation type="submission" date="2018-07" db="EMBL/GenBank/DDBJ databases">
        <authorList>
            <person name="Quirk P.G."/>
            <person name="Krulwich T.A."/>
        </authorList>
    </citation>
    <scope>NUCLEOTIDE SEQUENCE</scope>
    <source>
        <strain evidence="2">96224</strain>
    </source>
</reference>
<dbReference type="HOGENOM" id="CLU_2960420_0_0_1"/>
<evidence type="ECO:0000313" key="2">
    <source>
        <dbReference type="EMBL" id="SUZ12469.1"/>
    </source>
</evidence>
<dbReference type="AlphaFoldDB" id="A0A061HFF7"/>
<dbReference type="EMBL" id="KE375146">
    <property type="protein sequence ID" value="EPQ62877.1"/>
    <property type="molecule type" value="Genomic_DNA"/>
</dbReference>
<proteinExistence type="predicted"/>